<dbReference type="Proteomes" id="UP000283458">
    <property type="component" value="Unassembled WGS sequence"/>
</dbReference>
<evidence type="ECO:0000313" key="3">
    <source>
        <dbReference type="Proteomes" id="UP000283458"/>
    </source>
</evidence>
<dbReference type="InterPro" id="IPR045361">
    <property type="entry name" value="CIS_tube_prot_N"/>
</dbReference>
<accession>A0A418VPK2</accession>
<dbReference type="RefSeq" id="WP_119833333.1">
    <property type="nucleotide sequence ID" value="NZ_QYUL01000004.1"/>
</dbReference>
<dbReference type="OrthoDB" id="9815939at2"/>
<protein>
    <submittedName>
        <fullName evidence="2">Peptidoglycan-binding protein LysM</fullName>
    </submittedName>
</protein>
<dbReference type="EMBL" id="QYUL01000004">
    <property type="protein sequence ID" value="RJF78190.1"/>
    <property type="molecule type" value="Genomic_DNA"/>
</dbReference>
<gene>
    <name evidence="2" type="ORF">D3877_24035</name>
</gene>
<evidence type="ECO:0000313" key="2">
    <source>
        <dbReference type="EMBL" id="RJF78190.1"/>
    </source>
</evidence>
<comment type="caution">
    <text evidence="2">The sequence shown here is derived from an EMBL/GenBank/DDBJ whole genome shotgun (WGS) entry which is preliminary data.</text>
</comment>
<name>A0A418VPK2_9PROT</name>
<organism evidence="2 3">
    <name type="scientific">Azospirillum cavernae</name>
    <dbReference type="NCBI Taxonomy" id="2320860"/>
    <lineage>
        <taxon>Bacteria</taxon>
        <taxon>Pseudomonadati</taxon>
        <taxon>Pseudomonadota</taxon>
        <taxon>Alphaproteobacteria</taxon>
        <taxon>Rhodospirillales</taxon>
        <taxon>Azospirillaceae</taxon>
        <taxon>Azospirillum</taxon>
    </lineage>
</organism>
<evidence type="ECO:0000259" key="1">
    <source>
        <dbReference type="Pfam" id="PF19266"/>
    </source>
</evidence>
<feature type="domain" description="Contractile injection system tube protein N-terminal" evidence="1">
    <location>
        <begin position="16"/>
        <end position="141"/>
    </location>
</feature>
<reference evidence="2 3" key="1">
    <citation type="submission" date="2018-09" db="EMBL/GenBank/DDBJ databases">
        <authorList>
            <person name="Zhu H."/>
        </authorList>
    </citation>
    <scope>NUCLEOTIDE SEQUENCE [LARGE SCALE GENOMIC DNA]</scope>
    <source>
        <strain evidence="2 3">K2W22B-5</strain>
    </source>
</reference>
<proteinExistence type="predicted"/>
<keyword evidence="3" id="KW-1185">Reference proteome</keyword>
<sequence length="209" mass="23132">MTSREPVKAIIQNLDTGEKIPVLYNPVDYTRLRSLVVNRSSAGVQFQSLAEPEFSVDLFFDTYEQGADVRRLTGRIAALQEPTEGRGAKREPPKCLFSWGGFQYSGILSRLTQRFTMFLASGVPVRAELSLTFTATPTAKQVMEDAGLDNCRKLHIVKSSDRLDVLAFLETGDPANWRAIARANGIEDPIAFPTAQDVGRTLVIPDFHA</sequence>
<dbReference type="Pfam" id="PF19266">
    <property type="entry name" value="CIS_tube"/>
    <property type="match status" value="1"/>
</dbReference>
<dbReference type="AlphaFoldDB" id="A0A418VPK2"/>